<proteinExistence type="predicted"/>
<sequence>MGDAMQCAGRDLDLPCSFGPWTRPGPCVATGTSIGPMPALTRQQMACRAGQCNEDLSGKQLTSVGTLESRKSEIEGIERKCGHPALALQGVQLQDLSFRTINGSGERPSFAKLCKGRYGANEVEFK</sequence>
<keyword evidence="2" id="KW-1185">Reference proteome</keyword>
<evidence type="ECO:0000313" key="1">
    <source>
        <dbReference type="EMBL" id="PKI50783.1"/>
    </source>
</evidence>
<dbReference type="AlphaFoldDB" id="A0A2I0J409"/>
<evidence type="ECO:0000313" key="2">
    <source>
        <dbReference type="Proteomes" id="UP000233551"/>
    </source>
</evidence>
<dbReference type="Proteomes" id="UP000233551">
    <property type="component" value="Unassembled WGS sequence"/>
</dbReference>
<organism evidence="1 2">
    <name type="scientific">Punica granatum</name>
    <name type="common">Pomegranate</name>
    <dbReference type="NCBI Taxonomy" id="22663"/>
    <lineage>
        <taxon>Eukaryota</taxon>
        <taxon>Viridiplantae</taxon>
        <taxon>Streptophyta</taxon>
        <taxon>Embryophyta</taxon>
        <taxon>Tracheophyta</taxon>
        <taxon>Spermatophyta</taxon>
        <taxon>Magnoliopsida</taxon>
        <taxon>eudicotyledons</taxon>
        <taxon>Gunneridae</taxon>
        <taxon>Pentapetalae</taxon>
        <taxon>rosids</taxon>
        <taxon>malvids</taxon>
        <taxon>Myrtales</taxon>
        <taxon>Lythraceae</taxon>
        <taxon>Punica</taxon>
    </lineage>
</organism>
<dbReference type="EMBL" id="PGOL01002080">
    <property type="protein sequence ID" value="PKI50783.1"/>
    <property type="molecule type" value="Genomic_DNA"/>
</dbReference>
<accession>A0A2I0J409</accession>
<protein>
    <submittedName>
        <fullName evidence="1">Uncharacterized protein</fullName>
    </submittedName>
</protein>
<gene>
    <name evidence="1" type="ORF">CRG98_028778</name>
</gene>
<name>A0A2I0J409_PUNGR</name>
<reference evidence="1 2" key="1">
    <citation type="submission" date="2017-11" db="EMBL/GenBank/DDBJ databases">
        <title>De-novo sequencing of pomegranate (Punica granatum L.) genome.</title>
        <authorList>
            <person name="Akparov Z."/>
            <person name="Amiraslanov A."/>
            <person name="Hajiyeva S."/>
            <person name="Abbasov M."/>
            <person name="Kaur K."/>
            <person name="Hamwieh A."/>
            <person name="Solovyev V."/>
            <person name="Salamov A."/>
            <person name="Braich B."/>
            <person name="Kosarev P."/>
            <person name="Mahmoud A."/>
            <person name="Hajiyev E."/>
            <person name="Babayeva S."/>
            <person name="Izzatullayeva V."/>
            <person name="Mammadov A."/>
            <person name="Mammadov A."/>
            <person name="Sharifova S."/>
            <person name="Ojaghi J."/>
            <person name="Eynullazada K."/>
            <person name="Bayramov B."/>
            <person name="Abdulazimova A."/>
            <person name="Shahmuradov I."/>
        </authorList>
    </citation>
    <scope>NUCLEOTIDE SEQUENCE [LARGE SCALE GENOMIC DNA]</scope>
    <source>
        <strain evidence="2">cv. AG2017</strain>
        <tissue evidence="1">Leaf</tissue>
    </source>
</reference>
<comment type="caution">
    <text evidence="1">The sequence shown here is derived from an EMBL/GenBank/DDBJ whole genome shotgun (WGS) entry which is preliminary data.</text>
</comment>